<evidence type="ECO:0000313" key="3">
    <source>
        <dbReference type="Proteomes" id="UP000231987"/>
    </source>
</evidence>
<evidence type="ECO:0000313" key="2">
    <source>
        <dbReference type="EMBL" id="PJR08781.1"/>
    </source>
</evidence>
<dbReference type="EMBL" id="NJGD01000037">
    <property type="protein sequence ID" value="PJR08781.1"/>
    <property type="molecule type" value="Genomic_DNA"/>
</dbReference>
<name>A0A2J0YSR2_RHIML</name>
<feature type="non-terminal residue" evidence="1">
    <location>
        <position position="32"/>
    </location>
</feature>
<accession>A0A2J0YSR2</accession>
<dbReference type="EMBL" id="NJGD01000057">
    <property type="protein sequence ID" value="PJR08103.1"/>
    <property type="molecule type" value="Genomic_DNA"/>
</dbReference>
<comment type="caution">
    <text evidence="1">The sequence shown here is derived from an EMBL/GenBank/DDBJ whole genome shotgun (WGS) entry which is preliminary data.</text>
</comment>
<reference evidence="1 3" key="1">
    <citation type="submission" date="2017-06" db="EMBL/GenBank/DDBJ databases">
        <title>Ensifer strains isolated from leguminous trees and herbs display diverse denitrification phenotypes with some acting as strong N2O sinks.</title>
        <authorList>
            <person name="Woliy K."/>
            <person name="Mania D."/>
            <person name="Bakken L.R."/>
            <person name="Frostegard A."/>
        </authorList>
    </citation>
    <scope>NUCLEOTIDE SEQUENCE [LARGE SCALE GENOMIC DNA]</scope>
    <source>
        <strain evidence="1 3">AC50a</strain>
    </source>
</reference>
<organism evidence="1 3">
    <name type="scientific">Rhizobium meliloti</name>
    <name type="common">Ensifer meliloti</name>
    <name type="synonym">Sinorhizobium meliloti</name>
    <dbReference type="NCBI Taxonomy" id="382"/>
    <lineage>
        <taxon>Bacteria</taxon>
        <taxon>Pseudomonadati</taxon>
        <taxon>Pseudomonadota</taxon>
        <taxon>Alphaproteobacteria</taxon>
        <taxon>Hyphomicrobiales</taxon>
        <taxon>Rhizobiaceae</taxon>
        <taxon>Sinorhizobium/Ensifer group</taxon>
        <taxon>Sinorhizobium</taxon>
    </lineage>
</organism>
<evidence type="ECO:0000313" key="1">
    <source>
        <dbReference type="EMBL" id="PJR08103.1"/>
    </source>
</evidence>
<sequence length="32" mass="3288">MKIRTIITATCAALAFSIAVPVSAHDGEAETV</sequence>
<gene>
    <name evidence="2" type="ORF">CEJ86_32445</name>
    <name evidence="1" type="ORF">CEJ86_33265</name>
</gene>
<proteinExistence type="predicted"/>
<dbReference type="AlphaFoldDB" id="A0A2J0YSR2"/>
<protein>
    <submittedName>
        <fullName evidence="1">Cupin</fullName>
    </submittedName>
</protein>
<dbReference type="Proteomes" id="UP000231987">
    <property type="component" value="Unassembled WGS sequence"/>
</dbReference>